<dbReference type="PANTHER" id="PTHR42711:SF1">
    <property type="entry name" value="ABC-TRANSPORT PROTEIN, ATP-BINDING COMPONENT"/>
    <property type="match status" value="1"/>
</dbReference>
<accession>A0ABT4A1M4</accession>
<dbReference type="InterPro" id="IPR003439">
    <property type="entry name" value="ABC_transporter-like_ATP-bd"/>
</dbReference>
<evidence type="ECO:0000313" key="6">
    <source>
        <dbReference type="Proteomes" id="UP001207654"/>
    </source>
</evidence>
<dbReference type="RefSeq" id="WP_267534471.1">
    <property type="nucleotide sequence ID" value="NZ_JAPNKA010000001.1"/>
</dbReference>
<dbReference type="InterPro" id="IPR003593">
    <property type="entry name" value="AAA+_ATPase"/>
</dbReference>
<keyword evidence="6" id="KW-1185">Reference proteome</keyword>
<proteinExistence type="predicted"/>
<evidence type="ECO:0000259" key="4">
    <source>
        <dbReference type="PROSITE" id="PS50893"/>
    </source>
</evidence>
<dbReference type="SUPFAM" id="SSF52540">
    <property type="entry name" value="P-loop containing nucleoside triphosphate hydrolases"/>
    <property type="match status" value="1"/>
</dbReference>
<keyword evidence="3 5" id="KW-0067">ATP-binding</keyword>
<dbReference type="GO" id="GO:0005524">
    <property type="term" value="F:ATP binding"/>
    <property type="evidence" value="ECO:0007669"/>
    <property type="project" value="UniProtKB-KW"/>
</dbReference>
<dbReference type="Gene3D" id="3.40.50.300">
    <property type="entry name" value="P-loop containing nucleotide triphosphate hydrolases"/>
    <property type="match status" value="1"/>
</dbReference>
<dbReference type="PANTHER" id="PTHR42711">
    <property type="entry name" value="ABC TRANSPORTER ATP-BINDING PROTEIN"/>
    <property type="match status" value="1"/>
</dbReference>
<evidence type="ECO:0000256" key="2">
    <source>
        <dbReference type="ARBA" id="ARBA00022741"/>
    </source>
</evidence>
<keyword evidence="1" id="KW-0813">Transport</keyword>
<sequence length="342" mass="38180">MALIEAHQLTRTFRVPVKAPGFLGAVRHLLRPQYTEHTAVDRLDLRVEAGESVAYVGPNGAGKSTTLKMLTGILAPTSGQVRVRGVDPHRERVANARTIGVVFGQRSHLWWDLPIQESLRLLGDIYGVPRERFTRNLDELTELLELGDLLARPARQLSLGQRMRCELASALLHGPELLYLDEPTLGLDVAVKERVRAFIRHINRERGVTVMLTSHDLGDIQDLCERMVMIDGGRILFDGPLRTMKERFGRTCAIHLALRGQPPDALALARQALPELAASCSTQPEQHQLVVQFDMAQAPVGSVVGRLLAALPVQDLRVQEPSIDSILRDLYENRLLLQEPRR</sequence>
<evidence type="ECO:0000313" key="5">
    <source>
        <dbReference type="EMBL" id="MCY1075540.1"/>
    </source>
</evidence>
<comment type="caution">
    <text evidence="5">The sequence shown here is derived from an EMBL/GenBank/DDBJ whole genome shotgun (WGS) entry which is preliminary data.</text>
</comment>
<dbReference type="InterPro" id="IPR050763">
    <property type="entry name" value="ABC_transporter_ATP-binding"/>
</dbReference>
<name>A0ABT4A1M4_9BACT</name>
<dbReference type="Pfam" id="PF00005">
    <property type="entry name" value="ABC_tran"/>
    <property type="match status" value="1"/>
</dbReference>
<gene>
    <name evidence="5" type="ORF">OV287_13695</name>
</gene>
<evidence type="ECO:0000256" key="3">
    <source>
        <dbReference type="ARBA" id="ARBA00022840"/>
    </source>
</evidence>
<dbReference type="InterPro" id="IPR027417">
    <property type="entry name" value="P-loop_NTPase"/>
</dbReference>
<dbReference type="Proteomes" id="UP001207654">
    <property type="component" value="Unassembled WGS sequence"/>
</dbReference>
<protein>
    <submittedName>
        <fullName evidence="5">ATP-binding cassette domain-containing protein</fullName>
    </submittedName>
</protein>
<evidence type="ECO:0000256" key="1">
    <source>
        <dbReference type="ARBA" id="ARBA00022448"/>
    </source>
</evidence>
<feature type="domain" description="ABC transporter" evidence="4">
    <location>
        <begin position="24"/>
        <end position="257"/>
    </location>
</feature>
<reference evidence="5 6" key="1">
    <citation type="submission" date="2022-11" db="EMBL/GenBank/DDBJ databases">
        <title>Minimal conservation of predation-associated metabolite biosynthetic gene clusters underscores biosynthetic potential of Myxococcota including descriptions for ten novel species: Archangium lansinium sp. nov., Myxococcus landrumus sp. nov., Nannocystis bai.</title>
        <authorList>
            <person name="Ahearne A."/>
            <person name="Stevens C."/>
            <person name="Phillips K."/>
        </authorList>
    </citation>
    <scope>NUCLEOTIDE SEQUENCE [LARGE SCALE GENOMIC DNA]</scope>
    <source>
        <strain evidence="5 6">MIWBW</strain>
    </source>
</reference>
<organism evidence="5 6">
    <name type="scientific">Archangium lansingense</name>
    <dbReference type="NCBI Taxonomy" id="2995310"/>
    <lineage>
        <taxon>Bacteria</taxon>
        <taxon>Pseudomonadati</taxon>
        <taxon>Myxococcota</taxon>
        <taxon>Myxococcia</taxon>
        <taxon>Myxococcales</taxon>
        <taxon>Cystobacterineae</taxon>
        <taxon>Archangiaceae</taxon>
        <taxon>Archangium</taxon>
    </lineage>
</organism>
<keyword evidence="2" id="KW-0547">Nucleotide-binding</keyword>
<dbReference type="PROSITE" id="PS50893">
    <property type="entry name" value="ABC_TRANSPORTER_2"/>
    <property type="match status" value="1"/>
</dbReference>
<dbReference type="SMART" id="SM00382">
    <property type="entry name" value="AAA"/>
    <property type="match status" value="1"/>
</dbReference>
<dbReference type="EMBL" id="JAPNKA010000001">
    <property type="protein sequence ID" value="MCY1075540.1"/>
    <property type="molecule type" value="Genomic_DNA"/>
</dbReference>